<accession>A0A843WHI8</accession>
<keyword evidence="1" id="KW-1133">Transmembrane helix</keyword>
<keyword evidence="3" id="KW-1185">Reference proteome</keyword>
<keyword evidence="1" id="KW-0812">Transmembrane</keyword>
<feature type="non-terminal residue" evidence="2">
    <location>
        <position position="161"/>
    </location>
</feature>
<evidence type="ECO:0000313" key="2">
    <source>
        <dbReference type="EMBL" id="MQM07206.1"/>
    </source>
</evidence>
<proteinExistence type="predicted"/>
<dbReference type="EMBL" id="NMUH01003823">
    <property type="protein sequence ID" value="MQM07206.1"/>
    <property type="molecule type" value="Genomic_DNA"/>
</dbReference>
<reference evidence="2" key="1">
    <citation type="submission" date="2017-07" db="EMBL/GenBank/DDBJ databases">
        <title>Taro Niue Genome Assembly and Annotation.</title>
        <authorList>
            <person name="Atibalentja N."/>
            <person name="Keating K."/>
            <person name="Fields C.J."/>
        </authorList>
    </citation>
    <scope>NUCLEOTIDE SEQUENCE</scope>
    <source>
        <strain evidence="2">Niue_2</strain>
        <tissue evidence="2">Leaf</tissue>
    </source>
</reference>
<dbReference type="Proteomes" id="UP000652761">
    <property type="component" value="Unassembled WGS sequence"/>
</dbReference>
<evidence type="ECO:0000313" key="3">
    <source>
        <dbReference type="Proteomes" id="UP000652761"/>
    </source>
</evidence>
<feature type="transmembrane region" description="Helical" evidence="1">
    <location>
        <begin position="103"/>
        <end position="120"/>
    </location>
</feature>
<keyword evidence="1" id="KW-0472">Membrane</keyword>
<feature type="transmembrane region" description="Helical" evidence="1">
    <location>
        <begin position="140"/>
        <end position="160"/>
    </location>
</feature>
<protein>
    <submittedName>
        <fullName evidence="2">Uncharacterized protein</fullName>
    </submittedName>
</protein>
<organism evidence="2 3">
    <name type="scientific">Colocasia esculenta</name>
    <name type="common">Wild taro</name>
    <name type="synonym">Arum esculentum</name>
    <dbReference type="NCBI Taxonomy" id="4460"/>
    <lineage>
        <taxon>Eukaryota</taxon>
        <taxon>Viridiplantae</taxon>
        <taxon>Streptophyta</taxon>
        <taxon>Embryophyta</taxon>
        <taxon>Tracheophyta</taxon>
        <taxon>Spermatophyta</taxon>
        <taxon>Magnoliopsida</taxon>
        <taxon>Liliopsida</taxon>
        <taxon>Araceae</taxon>
        <taxon>Aroideae</taxon>
        <taxon>Colocasieae</taxon>
        <taxon>Colocasia</taxon>
    </lineage>
</organism>
<evidence type="ECO:0000256" key="1">
    <source>
        <dbReference type="SAM" id="Phobius"/>
    </source>
</evidence>
<comment type="caution">
    <text evidence="2">The sequence shown here is derived from an EMBL/GenBank/DDBJ whole genome shotgun (WGS) entry which is preliminary data.</text>
</comment>
<sequence length="161" mass="18177">ALGVNPEALEYFILFFPRASVFSSDWSGCVLDCSPPTGVGVSFTSSKNSNTFDAIRLLKDLIPKFKGNRRQVNFHKFAQVYLLHLHLRLLMGCLYLHSASTSHIISFTLAMGCMCLRWAFTKHVISFMLATGCLCLRWVFTKYVISFTLATGCLCLRWAFT</sequence>
<gene>
    <name evidence="2" type="ORF">Taro_040045</name>
</gene>
<dbReference type="AlphaFoldDB" id="A0A843WHI8"/>
<feature type="non-terminal residue" evidence="2">
    <location>
        <position position="1"/>
    </location>
</feature>
<name>A0A843WHI8_COLES</name>